<accession>G0PA83</accession>
<gene>
    <name evidence="1" type="ORF">CAEBREN_22097</name>
</gene>
<protein>
    <submittedName>
        <fullName evidence="1">Uncharacterized protein</fullName>
    </submittedName>
</protein>
<dbReference type="HOGENOM" id="CLU_2374624_0_0_1"/>
<evidence type="ECO:0000313" key="1">
    <source>
        <dbReference type="EMBL" id="EGT49055.1"/>
    </source>
</evidence>
<proteinExistence type="predicted"/>
<dbReference type="Proteomes" id="UP000008068">
    <property type="component" value="Unassembled WGS sequence"/>
</dbReference>
<sequence length="95" mass="11409">MLNQIWANVKNTAKEQFRTKSIELHHAFRKKFPEIVVQTVDYDPYFGMELQRHKRLLNEKEVATKYMETSTLQSTEFRSWKSNKLPMSLLRKMST</sequence>
<reference evidence="2" key="1">
    <citation type="submission" date="2011-07" db="EMBL/GenBank/DDBJ databases">
        <authorList>
            <consortium name="Caenorhabditis brenneri Sequencing and Analysis Consortium"/>
            <person name="Wilson R.K."/>
        </authorList>
    </citation>
    <scope>NUCLEOTIDE SEQUENCE [LARGE SCALE GENOMIC DNA]</scope>
    <source>
        <strain evidence="2">PB2801</strain>
    </source>
</reference>
<dbReference type="InParanoid" id="G0PA83"/>
<keyword evidence="2" id="KW-1185">Reference proteome</keyword>
<organism evidence="2">
    <name type="scientific">Caenorhabditis brenneri</name>
    <name type="common">Nematode worm</name>
    <dbReference type="NCBI Taxonomy" id="135651"/>
    <lineage>
        <taxon>Eukaryota</taxon>
        <taxon>Metazoa</taxon>
        <taxon>Ecdysozoa</taxon>
        <taxon>Nematoda</taxon>
        <taxon>Chromadorea</taxon>
        <taxon>Rhabditida</taxon>
        <taxon>Rhabditina</taxon>
        <taxon>Rhabditomorpha</taxon>
        <taxon>Rhabditoidea</taxon>
        <taxon>Rhabditidae</taxon>
        <taxon>Peloderinae</taxon>
        <taxon>Caenorhabditis</taxon>
    </lineage>
</organism>
<dbReference type="EMBL" id="GL380171">
    <property type="protein sequence ID" value="EGT49055.1"/>
    <property type="molecule type" value="Genomic_DNA"/>
</dbReference>
<name>G0PA83_CAEBE</name>
<dbReference type="AlphaFoldDB" id="G0PA83"/>
<evidence type="ECO:0000313" key="2">
    <source>
        <dbReference type="Proteomes" id="UP000008068"/>
    </source>
</evidence>